<dbReference type="PANTHER" id="PTHR43669">
    <property type="entry name" value="5-KETO-D-GLUCONATE 5-REDUCTASE"/>
    <property type="match status" value="1"/>
</dbReference>
<dbReference type="STRING" id="1047168.A0A0F4GM92"/>
<dbReference type="Pfam" id="PF00106">
    <property type="entry name" value="adh_short"/>
    <property type="match status" value="1"/>
</dbReference>
<dbReference type="SUPFAM" id="SSF51735">
    <property type="entry name" value="NAD(P)-binding Rossmann-fold domains"/>
    <property type="match status" value="1"/>
</dbReference>
<dbReference type="OrthoDB" id="10254221at2759"/>
<dbReference type="EMBL" id="LAFY01000401">
    <property type="protein sequence ID" value="KJX98501.1"/>
    <property type="molecule type" value="Genomic_DNA"/>
</dbReference>
<accession>A0A0F4GM92</accession>
<dbReference type="InterPro" id="IPR036291">
    <property type="entry name" value="NAD(P)-bd_dom_sf"/>
</dbReference>
<dbReference type="AlphaFoldDB" id="A0A0F4GM92"/>
<gene>
    <name evidence="3" type="ORF">TI39_contig409g00013</name>
</gene>
<dbReference type="InterPro" id="IPR002347">
    <property type="entry name" value="SDR_fam"/>
</dbReference>
<proteinExistence type="inferred from homology"/>
<keyword evidence="2" id="KW-0560">Oxidoreductase</keyword>
<dbReference type="Gene3D" id="3.40.50.720">
    <property type="entry name" value="NAD(P)-binding Rossmann-like Domain"/>
    <property type="match status" value="1"/>
</dbReference>
<sequence length="246" mass="27046">METVLIVGSTGNIGVAAVTAALRSNRNVLAVVRNQESAGRLVKHVTSAGIVMPEEAERRITFAEADVLSESGVKEVVDRVRAGTLPAFHHVWSSVGGDYTDTPLLEITLTQMRYNFNASFEANFFAYQATMPYLLEQNSPVSTWTSCTGAQGELAIMPVPAMPQGALFSFTTAASRENEATNVRFNEVYLAFRVEVDEQAVQHGVTKASDFAKVYEMVLANPSVRSSRVRVEEVVDIETLRYQKKF</sequence>
<evidence type="ECO:0000313" key="4">
    <source>
        <dbReference type="Proteomes" id="UP000033647"/>
    </source>
</evidence>
<reference evidence="3 4" key="1">
    <citation type="submission" date="2015-03" db="EMBL/GenBank/DDBJ databases">
        <title>RNA-seq based gene annotation and comparative genomics of four Zymoseptoria species reveal species-specific pathogenicity related genes and transposable element activity.</title>
        <authorList>
            <person name="Grandaubert J."/>
            <person name="Bhattacharyya A."/>
            <person name="Stukenbrock E.H."/>
        </authorList>
    </citation>
    <scope>NUCLEOTIDE SEQUENCE [LARGE SCALE GENOMIC DNA]</scope>
    <source>
        <strain evidence="3 4">Zb18110</strain>
    </source>
</reference>
<evidence type="ECO:0000256" key="1">
    <source>
        <dbReference type="ARBA" id="ARBA00006484"/>
    </source>
</evidence>
<dbReference type="PANTHER" id="PTHR43669:SF3">
    <property type="entry name" value="ALCOHOL DEHYDROGENASE, PUTATIVE (AFU_ORTHOLOGUE AFUA_3G03445)-RELATED"/>
    <property type="match status" value="1"/>
</dbReference>
<name>A0A0F4GM92_9PEZI</name>
<comment type="similarity">
    <text evidence="1">Belongs to the short-chain dehydrogenases/reductases (SDR) family.</text>
</comment>
<dbReference type="Proteomes" id="UP000033647">
    <property type="component" value="Unassembled WGS sequence"/>
</dbReference>
<organism evidence="3 4">
    <name type="scientific">Zymoseptoria brevis</name>
    <dbReference type="NCBI Taxonomy" id="1047168"/>
    <lineage>
        <taxon>Eukaryota</taxon>
        <taxon>Fungi</taxon>
        <taxon>Dikarya</taxon>
        <taxon>Ascomycota</taxon>
        <taxon>Pezizomycotina</taxon>
        <taxon>Dothideomycetes</taxon>
        <taxon>Dothideomycetidae</taxon>
        <taxon>Mycosphaerellales</taxon>
        <taxon>Mycosphaerellaceae</taxon>
        <taxon>Zymoseptoria</taxon>
    </lineage>
</organism>
<comment type="caution">
    <text evidence="3">The sequence shown here is derived from an EMBL/GenBank/DDBJ whole genome shotgun (WGS) entry which is preliminary data.</text>
</comment>
<keyword evidence="4" id="KW-1185">Reference proteome</keyword>
<evidence type="ECO:0000256" key="2">
    <source>
        <dbReference type="ARBA" id="ARBA00023002"/>
    </source>
</evidence>
<dbReference type="GO" id="GO:0016491">
    <property type="term" value="F:oxidoreductase activity"/>
    <property type="evidence" value="ECO:0007669"/>
    <property type="project" value="UniProtKB-KW"/>
</dbReference>
<protein>
    <submittedName>
        <fullName evidence="3">Short-chain dehydrogenase/reductase SDR like protein</fullName>
    </submittedName>
</protein>
<evidence type="ECO:0000313" key="3">
    <source>
        <dbReference type="EMBL" id="KJX98501.1"/>
    </source>
</evidence>